<sequence length="61" mass="6661">MLQQVTFKITLQNENGDTTADSPIRWAVASLAFFVSQCMCMYLPSCAAPNIDQYKSAGGLL</sequence>
<evidence type="ECO:0000313" key="2">
    <source>
        <dbReference type="Proteomes" id="UP000054217"/>
    </source>
</evidence>
<dbReference type="AlphaFoldDB" id="A0A0C3K7J4"/>
<dbReference type="HOGENOM" id="CLU_2923627_0_0_1"/>
<organism evidence="1 2">
    <name type="scientific">Pisolithus tinctorius Marx 270</name>
    <dbReference type="NCBI Taxonomy" id="870435"/>
    <lineage>
        <taxon>Eukaryota</taxon>
        <taxon>Fungi</taxon>
        <taxon>Dikarya</taxon>
        <taxon>Basidiomycota</taxon>
        <taxon>Agaricomycotina</taxon>
        <taxon>Agaricomycetes</taxon>
        <taxon>Agaricomycetidae</taxon>
        <taxon>Boletales</taxon>
        <taxon>Sclerodermatineae</taxon>
        <taxon>Pisolithaceae</taxon>
        <taxon>Pisolithus</taxon>
    </lineage>
</organism>
<dbReference type="Proteomes" id="UP000054217">
    <property type="component" value="Unassembled WGS sequence"/>
</dbReference>
<reference evidence="1 2" key="1">
    <citation type="submission" date="2014-04" db="EMBL/GenBank/DDBJ databases">
        <authorList>
            <consortium name="DOE Joint Genome Institute"/>
            <person name="Kuo A."/>
            <person name="Kohler A."/>
            <person name="Costa M.D."/>
            <person name="Nagy L.G."/>
            <person name="Floudas D."/>
            <person name="Copeland A."/>
            <person name="Barry K.W."/>
            <person name="Cichocki N."/>
            <person name="Veneault-Fourrey C."/>
            <person name="LaButti K."/>
            <person name="Lindquist E.A."/>
            <person name="Lipzen A."/>
            <person name="Lundell T."/>
            <person name="Morin E."/>
            <person name="Murat C."/>
            <person name="Sun H."/>
            <person name="Tunlid A."/>
            <person name="Henrissat B."/>
            <person name="Grigoriev I.V."/>
            <person name="Hibbett D.S."/>
            <person name="Martin F."/>
            <person name="Nordberg H.P."/>
            <person name="Cantor M.N."/>
            <person name="Hua S.X."/>
        </authorList>
    </citation>
    <scope>NUCLEOTIDE SEQUENCE [LARGE SCALE GENOMIC DNA]</scope>
    <source>
        <strain evidence="1 2">Marx 270</strain>
    </source>
</reference>
<accession>A0A0C3K7J4</accession>
<proteinExistence type="predicted"/>
<dbReference type="EMBL" id="KN831966">
    <property type="protein sequence ID" value="KIO05582.1"/>
    <property type="molecule type" value="Genomic_DNA"/>
</dbReference>
<keyword evidence="2" id="KW-1185">Reference proteome</keyword>
<gene>
    <name evidence="1" type="ORF">M404DRAFT_25302</name>
</gene>
<name>A0A0C3K7J4_PISTI</name>
<protein>
    <submittedName>
        <fullName evidence="1">Uncharacterized protein</fullName>
    </submittedName>
</protein>
<reference evidence="2" key="2">
    <citation type="submission" date="2015-01" db="EMBL/GenBank/DDBJ databases">
        <title>Evolutionary Origins and Diversification of the Mycorrhizal Mutualists.</title>
        <authorList>
            <consortium name="DOE Joint Genome Institute"/>
            <consortium name="Mycorrhizal Genomics Consortium"/>
            <person name="Kohler A."/>
            <person name="Kuo A."/>
            <person name="Nagy L.G."/>
            <person name="Floudas D."/>
            <person name="Copeland A."/>
            <person name="Barry K.W."/>
            <person name="Cichocki N."/>
            <person name="Veneault-Fourrey C."/>
            <person name="LaButti K."/>
            <person name="Lindquist E.A."/>
            <person name="Lipzen A."/>
            <person name="Lundell T."/>
            <person name="Morin E."/>
            <person name="Murat C."/>
            <person name="Riley R."/>
            <person name="Ohm R."/>
            <person name="Sun H."/>
            <person name="Tunlid A."/>
            <person name="Henrissat B."/>
            <person name="Grigoriev I.V."/>
            <person name="Hibbett D.S."/>
            <person name="Martin F."/>
        </authorList>
    </citation>
    <scope>NUCLEOTIDE SEQUENCE [LARGE SCALE GENOMIC DNA]</scope>
    <source>
        <strain evidence="2">Marx 270</strain>
    </source>
</reference>
<evidence type="ECO:0000313" key="1">
    <source>
        <dbReference type="EMBL" id="KIO05582.1"/>
    </source>
</evidence>
<dbReference type="InParanoid" id="A0A0C3K7J4"/>